<evidence type="ECO:0000313" key="2">
    <source>
        <dbReference type="EMBL" id="CAB4165772.1"/>
    </source>
</evidence>
<accession>A0A6J5T108</accession>
<sequence length="101" mass="11743">MSMDDNLIRRVVINKCHGGFGLSDAATARYKLLAGITDPDWYFTDIERDDPMLIQVIEEYGPLANDRCSELRIVEIPADVQWEIAEYDGYEHIAEKHRTWR</sequence>
<proteinExistence type="predicted"/>
<dbReference type="EMBL" id="LR796776">
    <property type="protein sequence ID" value="CAB4165772.1"/>
    <property type="molecule type" value="Genomic_DNA"/>
</dbReference>
<dbReference type="EMBL" id="LR797099">
    <property type="protein sequence ID" value="CAB4186998.1"/>
    <property type="molecule type" value="Genomic_DNA"/>
</dbReference>
<organism evidence="4">
    <name type="scientific">uncultured Caudovirales phage</name>
    <dbReference type="NCBI Taxonomy" id="2100421"/>
    <lineage>
        <taxon>Viruses</taxon>
        <taxon>Duplodnaviria</taxon>
        <taxon>Heunggongvirae</taxon>
        <taxon>Uroviricota</taxon>
        <taxon>Caudoviricetes</taxon>
        <taxon>Peduoviridae</taxon>
        <taxon>Maltschvirus</taxon>
        <taxon>Maltschvirus maltsch</taxon>
    </lineage>
</organism>
<evidence type="ECO:0000313" key="1">
    <source>
        <dbReference type="EMBL" id="CAB4163988.1"/>
    </source>
</evidence>
<reference evidence="4" key="1">
    <citation type="submission" date="2020-05" db="EMBL/GenBank/DDBJ databases">
        <authorList>
            <person name="Chiriac C."/>
            <person name="Salcher M."/>
            <person name="Ghai R."/>
            <person name="Kavagutti S V."/>
        </authorList>
    </citation>
    <scope>NUCLEOTIDE SEQUENCE</scope>
</reference>
<evidence type="ECO:0000313" key="4">
    <source>
        <dbReference type="EMBL" id="CAB4221240.1"/>
    </source>
</evidence>
<evidence type="ECO:0000313" key="3">
    <source>
        <dbReference type="EMBL" id="CAB4186998.1"/>
    </source>
</evidence>
<gene>
    <name evidence="3" type="ORF">UFOVP1146_344</name>
    <name evidence="4" type="ORF">UFOVP1638_221</name>
    <name evidence="1" type="ORF">UFOVP812_257</name>
    <name evidence="2" type="ORF">UFOVP818_308</name>
</gene>
<dbReference type="EMBL" id="LR797502">
    <property type="protein sequence ID" value="CAB4221240.1"/>
    <property type="molecule type" value="Genomic_DNA"/>
</dbReference>
<protein>
    <submittedName>
        <fullName evidence="4">Uncharacterized protein</fullName>
    </submittedName>
</protein>
<dbReference type="EMBL" id="LR796758">
    <property type="protein sequence ID" value="CAB4163988.1"/>
    <property type="molecule type" value="Genomic_DNA"/>
</dbReference>
<name>A0A6J5T108_9CAUD</name>